<feature type="region of interest" description="Disordered" evidence="5">
    <location>
        <begin position="1"/>
        <end position="64"/>
    </location>
</feature>
<dbReference type="InterPro" id="IPR050628">
    <property type="entry name" value="SNF2_RAD54_helicase_TF"/>
</dbReference>
<dbReference type="Proteomes" id="UP001265746">
    <property type="component" value="Unassembled WGS sequence"/>
</dbReference>
<keyword evidence="3" id="KW-0347">Helicase</keyword>
<dbReference type="PROSITE" id="PS51194">
    <property type="entry name" value="HELICASE_CTER"/>
    <property type="match status" value="1"/>
</dbReference>
<dbReference type="GO" id="GO:0004386">
    <property type="term" value="F:helicase activity"/>
    <property type="evidence" value="ECO:0007669"/>
    <property type="project" value="UniProtKB-KW"/>
</dbReference>
<feature type="region of interest" description="Disordered" evidence="5">
    <location>
        <begin position="74"/>
        <end position="93"/>
    </location>
</feature>
<feature type="region of interest" description="Disordered" evidence="5">
    <location>
        <begin position="624"/>
        <end position="649"/>
    </location>
</feature>
<evidence type="ECO:0000256" key="3">
    <source>
        <dbReference type="ARBA" id="ARBA00022806"/>
    </source>
</evidence>
<dbReference type="Gene3D" id="3.40.50.10810">
    <property type="entry name" value="Tandem AAA-ATPase domain"/>
    <property type="match status" value="1"/>
</dbReference>
<evidence type="ECO:0000256" key="5">
    <source>
        <dbReference type="SAM" id="MobiDB-lite"/>
    </source>
</evidence>
<evidence type="ECO:0000256" key="4">
    <source>
        <dbReference type="ARBA" id="ARBA00022840"/>
    </source>
</evidence>
<feature type="domain" description="Helicase ATP-binding" evidence="6">
    <location>
        <begin position="356"/>
        <end position="535"/>
    </location>
</feature>
<dbReference type="PROSITE" id="PS51192">
    <property type="entry name" value="HELICASE_ATP_BIND_1"/>
    <property type="match status" value="1"/>
</dbReference>
<dbReference type="InterPro" id="IPR000330">
    <property type="entry name" value="SNF2_N"/>
</dbReference>
<dbReference type="GO" id="GO:0008094">
    <property type="term" value="F:ATP-dependent activity, acting on DNA"/>
    <property type="evidence" value="ECO:0007669"/>
    <property type="project" value="TreeGrafter"/>
</dbReference>
<protein>
    <submittedName>
        <fullName evidence="8">Uncharacterized protein</fullName>
    </submittedName>
</protein>
<dbReference type="SUPFAM" id="SSF52540">
    <property type="entry name" value="P-loop containing nucleoside triphosphate hydrolases"/>
    <property type="match status" value="2"/>
</dbReference>
<dbReference type="EMBL" id="JAUJFL010000003">
    <property type="protein sequence ID" value="KAK2606593.1"/>
    <property type="molecule type" value="Genomic_DNA"/>
</dbReference>
<evidence type="ECO:0000256" key="1">
    <source>
        <dbReference type="ARBA" id="ARBA00022741"/>
    </source>
</evidence>
<dbReference type="GO" id="GO:0016787">
    <property type="term" value="F:hydrolase activity"/>
    <property type="evidence" value="ECO:0007669"/>
    <property type="project" value="UniProtKB-KW"/>
</dbReference>
<keyword evidence="4" id="KW-0067">ATP-binding</keyword>
<accession>A0AAD9W2N2</accession>
<dbReference type="PANTHER" id="PTHR45626">
    <property type="entry name" value="TRANSCRIPTION TERMINATION FACTOR 2-RELATED"/>
    <property type="match status" value="1"/>
</dbReference>
<dbReference type="PANTHER" id="PTHR45626:SF17">
    <property type="entry name" value="HELICASE-LIKE TRANSCRIPTION FACTOR"/>
    <property type="match status" value="1"/>
</dbReference>
<name>A0AAD9W2N2_PHOAM</name>
<dbReference type="InterPro" id="IPR027417">
    <property type="entry name" value="P-loop_NTPase"/>
</dbReference>
<evidence type="ECO:0000313" key="9">
    <source>
        <dbReference type="Proteomes" id="UP001265746"/>
    </source>
</evidence>
<feature type="domain" description="Helicase C-terminal" evidence="7">
    <location>
        <begin position="784"/>
        <end position="954"/>
    </location>
</feature>
<dbReference type="GO" id="GO:0005634">
    <property type="term" value="C:nucleus"/>
    <property type="evidence" value="ECO:0007669"/>
    <property type="project" value="TreeGrafter"/>
</dbReference>
<dbReference type="AlphaFoldDB" id="A0AAD9W2N2"/>
<evidence type="ECO:0000259" key="6">
    <source>
        <dbReference type="PROSITE" id="PS51192"/>
    </source>
</evidence>
<reference evidence="8" key="1">
    <citation type="submission" date="2023-06" db="EMBL/GenBank/DDBJ databases">
        <authorList>
            <person name="Noh H."/>
        </authorList>
    </citation>
    <scope>NUCLEOTIDE SEQUENCE</scope>
    <source>
        <strain evidence="8">DUCC20226</strain>
    </source>
</reference>
<dbReference type="SMART" id="SM00490">
    <property type="entry name" value="HELICc"/>
    <property type="match status" value="1"/>
</dbReference>
<dbReference type="SMART" id="SM00487">
    <property type="entry name" value="DEXDc"/>
    <property type="match status" value="1"/>
</dbReference>
<dbReference type="GO" id="GO:0006281">
    <property type="term" value="P:DNA repair"/>
    <property type="evidence" value="ECO:0007669"/>
    <property type="project" value="TreeGrafter"/>
</dbReference>
<organism evidence="8 9">
    <name type="scientific">Phomopsis amygdali</name>
    <name type="common">Fusicoccum amygdali</name>
    <dbReference type="NCBI Taxonomy" id="1214568"/>
    <lineage>
        <taxon>Eukaryota</taxon>
        <taxon>Fungi</taxon>
        <taxon>Dikarya</taxon>
        <taxon>Ascomycota</taxon>
        <taxon>Pezizomycotina</taxon>
        <taxon>Sordariomycetes</taxon>
        <taxon>Sordariomycetidae</taxon>
        <taxon>Diaporthales</taxon>
        <taxon>Diaporthaceae</taxon>
        <taxon>Diaporthe</taxon>
    </lineage>
</organism>
<dbReference type="InterPro" id="IPR001650">
    <property type="entry name" value="Helicase_C-like"/>
</dbReference>
<evidence type="ECO:0000256" key="2">
    <source>
        <dbReference type="ARBA" id="ARBA00022801"/>
    </source>
</evidence>
<proteinExistence type="predicted"/>
<dbReference type="InterPro" id="IPR038718">
    <property type="entry name" value="SNF2-like_sf"/>
</dbReference>
<keyword evidence="2" id="KW-0378">Hydrolase</keyword>
<dbReference type="CDD" id="cd18008">
    <property type="entry name" value="DEXDc_SHPRH-like"/>
    <property type="match status" value="1"/>
</dbReference>
<dbReference type="GO" id="GO:0005524">
    <property type="term" value="F:ATP binding"/>
    <property type="evidence" value="ECO:0007669"/>
    <property type="project" value="UniProtKB-KW"/>
</dbReference>
<dbReference type="Pfam" id="PF00271">
    <property type="entry name" value="Helicase_C"/>
    <property type="match status" value="1"/>
</dbReference>
<dbReference type="InterPro" id="IPR014001">
    <property type="entry name" value="Helicase_ATP-bd"/>
</dbReference>
<keyword evidence="1" id="KW-0547">Nucleotide-binding</keyword>
<comment type="caution">
    <text evidence="8">The sequence shown here is derived from an EMBL/GenBank/DDBJ whole genome shotgun (WGS) entry which is preliminary data.</text>
</comment>
<dbReference type="CDD" id="cd18793">
    <property type="entry name" value="SF2_C_SNF"/>
    <property type="match status" value="1"/>
</dbReference>
<evidence type="ECO:0000259" key="7">
    <source>
        <dbReference type="PROSITE" id="PS51194"/>
    </source>
</evidence>
<gene>
    <name evidence="8" type="ORF">N8I77_005330</name>
</gene>
<dbReference type="Pfam" id="PF00176">
    <property type="entry name" value="SNF2-rel_dom"/>
    <property type="match status" value="1"/>
</dbReference>
<dbReference type="InterPro" id="IPR049730">
    <property type="entry name" value="SNF2/RAD54-like_C"/>
</dbReference>
<evidence type="ECO:0000313" key="8">
    <source>
        <dbReference type="EMBL" id="KAK2606593.1"/>
    </source>
</evidence>
<dbReference type="Gene3D" id="3.40.50.300">
    <property type="entry name" value="P-loop containing nucleotide triphosphate hydrolases"/>
    <property type="match status" value="1"/>
</dbReference>
<sequence>MPSTRKRRVRSDGKLTLSKRSKTVKPQPADDVELISTPRSREQPLAPRPEDGASQGKGDFRPPKQDIADIAERKDNTGDVNDPDGCHEDVEVGPTEPFTGLPYDVCFGKLLLEASCQHKPWDPVPEKNAPVKITYLGNWLILHYEECGSHAGLVISHALAQLASEHSVTLVASIGPLAGRGSSPLMSDVRLRPLRVIVYGRLTERNAVAEVLDEGGLFLQRPEESEYDRRVKYFNPMYLLPPGEDMPRTGITSTSSGRGPATASVDEEMLEEADRCRVLRIFDEASGLDAGVASEVKQSPRIISKLKSHQLKALAMMLEKEQQPGDCRARFPLLWERSVEDEGTVYRHVVTKASQALPLPSLRGGILADEMGLGKTLSSLALICHYIDAAARLPSSQMSRATLIVCPMSTIYGWQQQIERHIRPGDINTLVYHGAKRQCATEQLHSFDVVLTTYDTLRSDWTANGSLYARPWARVILDEGGFPNISLLGLAFHHCSKIFAAACEIRAPNRWCLTGTPIQNSLGDYGSLLAFIGVPPFTTHDQFRFWISTPVLSNRTHNLHTLRKLVRATCLRRTKAYPALASALQLPRKRVRVEAVVLAEDERELYNFFKRRSYLLAGEASAAEAKPGESPSPAIKPRRRRKKPTLGNAPRKTTANIMVLLFVLRVICDHGEALLPRAALDSWRSHDAASIGWSLLETAADAGPSCCVCGTAVGGEEVEKRERDVVDLACRRHVVCEACVGLDEDNARPACLACGLAGADGVPSSSPSRALDAEYRPSSKVAAMLRNVVVTLRGGHSVDSEDRPVKSVIFSHWTSMLDLISTALSPHLSSRGLSLVRIDGRSSLQQRREVMDKFNSDHSCVVMLATIGAVGEGIDLSIASEVHLMEPHWNPMAEAQAVDRVHRIGQTKEVAITRYCVNDSIEEYIQWVQESKIKLISETLSAPEEAREKTTEEALAVKRWNKLLEFLK</sequence>
<keyword evidence="9" id="KW-1185">Reference proteome</keyword>